<dbReference type="GO" id="GO:0043565">
    <property type="term" value="F:sequence-specific DNA binding"/>
    <property type="evidence" value="ECO:0007669"/>
    <property type="project" value="InterPro"/>
</dbReference>
<dbReference type="FunFam" id="3.40.50.300:FF:000006">
    <property type="entry name" value="DNA-binding transcriptional regulator NtrC"/>
    <property type="match status" value="1"/>
</dbReference>
<dbReference type="InterPro" id="IPR025943">
    <property type="entry name" value="Sigma_54_int_dom_ATP-bd_2"/>
</dbReference>
<dbReference type="Pfam" id="PF02954">
    <property type="entry name" value="HTH_8"/>
    <property type="match status" value="1"/>
</dbReference>
<sequence>MVVDRDAASRDELQHALSAQGCRVTAVDDGRAAKVELAAQSFDAVFCSVSETEALAGDAAAIPRVATLPRGALREGMEAVASGLACDCLVVPASADEVAMALLRAARLAPLLGAAAAAPAQAQRDDASDDAQQGTGETGAARDAQPARRRPRAKLVVVGGMVGASAAIKDVFATIDKVARHKAAVLITGESGTGKELVARAIHDASQRKGKNFVAINCGAIPANLLESELFGYRRGAFTDAVRDKTGLFEVADGGTLFLDEIGELPLNLQVKLLRVLQEEEIRRIGDNRTTKIDVRIVAATLRNLGEDAENGRFREDLFYRLNVLNIVLPALRERRADIAPLAEHFVAAYRKRHKSSQPRAEGISEAAMGLLEAYAWPGNIRELENTIERAMVLADGPLIEPHLLDAKIAQFAPAGAAQTAPAASASASDEDLRSVAIALDGDDLSIKKHTRLFEERLVRIALGKTDGNRHNASKLLGISYRALLYKIKEYGI</sequence>
<dbReference type="InterPro" id="IPR009057">
    <property type="entry name" value="Homeodomain-like_sf"/>
</dbReference>
<dbReference type="InterPro" id="IPR001789">
    <property type="entry name" value="Sig_transdc_resp-reg_receiver"/>
</dbReference>
<dbReference type="InterPro" id="IPR025944">
    <property type="entry name" value="Sigma_54_int_dom_CS"/>
</dbReference>
<dbReference type="Gene3D" id="3.40.50.300">
    <property type="entry name" value="P-loop containing nucleotide triphosphate hydrolases"/>
    <property type="match status" value="1"/>
</dbReference>
<keyword evidence="1" id="KW-0547">Nucleotide-binding</keyword>
<dbReference type="Gene3D" id="1.10.8.60">
    <property type="match status" value="1"/>
</dbReference>
<dbReference type="Gene3D" id="1.10.10.60">
    <property type="entry name" value="Homeodomain-like"/>
    <property type="match status" value="1"/>
</dbReference>
<organism evidence="10 11">
    <name type="scientific">Haliangium ochraceum (strain DSM 14365 / JCM 11303 / SMP-2)</name>
    <dbReference type="NCBI Taxonomy" id="502025"/>
    <lineage>
        <taxon>Bacteria</taxon>
        <taxon>Pseudomonadati</taxon>
        <taxon>Myxococcota</taxon>
        <taxon>Polyangia</taxon>
        <taxon>Haliangiales</taxon>
        <taxon>Kofleriaceae</taxon>
        <taxon>Haliangium</taxon>
    </lineage>
</organism>
<evidence type="ECO:0000256" key="7">
    <source>
        <dbReference type="SAM" id="MobiDB-lite"/>
    </source>
</evidence>
<keyword evidence="4" id="KW-0238">DNA-binding</keyword>
<evidence type="ECO:0000313" key="10">
    <source>
        <dbReference type="EMBL" id="ACY12888.1"/>
    </source>
</evidence>
<evidence type="ECO:0000256" key="5">
    <source>
        <dbReference type="ARBA" id="ARBA00023163"/>
    </source>
</evidence>
<dbReference type="PROSITE" id="PS00688">
    <property type="entry name" value="SIGMA54_INTERACT_3"/>
    <property type="match status" value="1"/>
</dbReference>
<dbReference type="SUPFAM" id="SSF46689">
    <property type="entry name" value="Homeodomain-like"/>
    <property type="match status" value="1"/>
</dbReference>
<dbReference type="PROSITE" id="PS00675">
    <property type="entry name" value="SIGMA54_INTERACT_1"/>
    <property type="match status" value="1"/>
</dbReference>
<dbReference type="PANTHER" id="PTHR32071:SF113">
    <property type="entry name" value="ALGINATE BIOSYNTHESIS TRANSCRIPTIONAL REGULATORY PROTEIN ALGB"/>
    <property type="match status" value="1"/>
</dbReference>
<keyword evidence="5" id="KW-0804">Transcription</keyword>
<dbReference type="GO" id="GO:0006355">
    <property type="term" value="P:regulation of DNA-templated transcription"/>
    <property type="evidence" value="ECO:0007669"/>
    <property type="project" value="InterPro"/>
</dbReference>
<accession>D0LHM6</accession>
<dbReference type="SMART" id="SM00382">
    <property type="entry name" value="AAA"/>
    <property type="match status" value="1"/>
</dbReference>
<keyword evidence="2" id="KW-0067">ATP-binding</keyword>
<keyword evidence="3" id="KW-0805">Transcription regulation</keyword>
<dbReference type="eggNOG" id="COG0745">
    <property type="taxonomic scope" value="Bacteria"/>
</dbReference>
<evidence type="ECO:0000313" key="11">
    <source>
        <dbReference type="Proteomes" id="UP000001880"/>
    </source>
</evidence>
<name>D0LHM6_HALO1</name>
<dbReference type="PANTHER" id="PTHR32071">
    <property type="entry name" value="TRANSCRIPTIONAL REGULATORY PROTEIN"/>
    <property type="match status" value="1"/>
</dbReference>
<dbReference type="InterPro" id="IPR058031">
    <property type="entry name" value="AAA_lid_NorR"/>
</dbReference>
<dbReference type="InterPro" id="IPR011006">
    <property type="entry name" value="CheY-like_superfamily"/>
</dbReference>
<dbReference type="InterPro" id="IPR002197">
    <property type="entry name" value="HTH_Fis"/>
</dbReference>
<dbReference type="InterPro" id="IPR025662">
    <property type="entry name" value="Sigma_54_int_dom_ATP-bd_1"/>
</dbReference>
<gene>
    <name evidence="10" type="ordered locus">Hoch_0247</name>
</gene>
<evidence type="ECO:0000256" key="4">
    <source>
        <dbReference type="ARBA" id="ARBA00023125"/>
    </source>
</evidence>
<proteinExistence type="predicted"/>
<evidence type="ECO:0000256" key="6">
    <source>
        <dbReference type="PROSITE-ProRule" id="PRU00169"/>
    </source>
</evidence>
<keyword evidence="11" id="KW-1185">Reference proteome</keyword>
<dbReference type="PROSITE" id="PS00676">
    <property type="entry name" value="SIGMA54_INTERACT_2"/>
    <property type="match status" value="1"/>
</dbReference>
<dbReference type="InterPro" id="IPR002078">
    <property type="entry name" value="Sigma_54_int"/>
</dbReference>
<dbReference type="Pfam" id="PF00158">
    <property type="entry name" value="Sigma54_activat"/>
    <property type="match status" value="1"/>
</dbReference>
<dbReference type="SUPFAM" id="SSF52540">
    <property type="entry name" value="P-loop containing nucleoside triphosphate hydrolases"/>
    <property type="match status" value="1"/>
</dbReference>
<protein>
    <submittedName>
        <fullName evidence="10">Sigma54 specific transcriptional regulator, Fis family</fullName>
    </submittedName>
</protein>
<dbReference type="eggNOG" id="COG3829">
    <property type="taxonomic scope" value="Bacteria"/>
</dbReference>
<dbReference type="KEGG" id="hoh:Hoch_0247"/>
<feature type="domain" description="Response regulatory" evidence="9">
    <location>
        <begin position="1"/>
        <end position="106"/>
    </location>
</feature>
<feature type="domain" description="Sigma-54 factor interaction" evidence="8">
    <location>
        <begin position="161"/>
        <end position="393"/>
    </location>
</feature>
<dbReference type="InterPro" id="IPR027417">
    <property type="entry name" value="P-loop_NTPase"/>
</dbReference>
<dbReference type="Proteomes" id="UP000001880">
    <property type="component" value="Chromosome"/>
</dbReference>
<comment type="caution">
    <text evidence="6">Lacks conserved residue(s) required for the propagation of feature annotation.</text>
</comment>
<dbReference type="CDD" id="cd00009">
    <property type="entry name" value="AAA"/>
    <property type="match status" value="1"/>
</dbReference>
<evidence type="ECO:0000256" key="1">
    <source>
        <dbReference type="ARBA" id="ARBA00022741"/>
    </source>
</evidence>
<feature type="region of interest" description="Disordered" evidence="7">
    <location>
        <begin position="120"/>
        <end position="148"/>
    </location>
</feature>
<dbReference type="STRING" id="502025.Hoch_0247"/>
<dbReference type="AlphaFoldDB" id="D0LHM6"/>
<evidence type="ECO:0000259" key="8">
    <source>
        <dbReference type="PROSITE" id="PS50045"/>
    </source>
</evidence>
<dbReference type="HOGENOM" id="CLU_000445_0_6_7"/>
<dbReference type="GO" id="GO:0005524">
    <property type="term" value="F:ATP binding"/>
    <property type="evidence" value="ECO:0007669"/>
    <property type="project" value="UniProtKB-KW"/>
</dbReference>
<evidence type="ECO:0000256" key="2">
    <source>
        <dbReference type="ARBA" id="ARBA00022840"/>
    </source>
</evidence>
<dbReference type="PROSITE" id="PS50045">
    <property type="entry name" value="SIGMA54_INTERACT_4"/>
    <property type="match status" value="1"/>
</dbReference>
<evidence type="ECO:0000259" key="9">
    <source>
        <dbReference type="PROSITE" id="PS50110"/>
    </source>
</evidence>
<dbReference type="GO" id="GO:0000160">
    <property type="term" value="P:phosphorelay signal transduction system"/>
    <property type="evidence" value="ECO:0007669"/>
    <property type="project" value="InterPro"/>
</dbReference>
<reference evidence="10 11" key="1">
    <citation type="journal article" date="2010" name="Stand. Genomic Sci.">
        <title>Complete genome sequence of Haliangium ochraceum type strain (SMP-2).</title>
        <authorList>
            <consortium name="US DOE Joint Genome Institute (JGI-PGF)"/>
            <person name="Ivanova N."/>
            <person name="Daum C."/>
            <person name="Lang E."/>
            <person name="Abt B."/>
            <person name="Kopitz M."/>
            <person name="Saunders E."/>
            <person name="Lapidus A."/>
            <person name="Lucas S."/>
            <person name="Glavina Del Rio T."/>
            <person name="Nolan M."/>
            <person name="Tice H."/>
            <person name="Copeland A."/>
            <person name="Cheng J.F."/>
            <person name="Chen F."/>
            <person name="Bruce D."/>
            <person name="Goodwin L."/>
            <person name="Pitluck S."/>
            <person name="Mavromatis K."/>
            <person name="Pati A."/>
            <person name="Mikhailova N."/>
            <person name="Chen A."/>
            <person name="Palaniappan K."/>
            <person name="Land M."/>
            <person name="Hauser L."/>
            <person name="Chang Y.J."/>
            <person name="Jeffries C.D."/>
            <person name="Detter J.C."/>
            <person name="Brettin T."/>
            <person name="Rohde M."/>
            <person name="Goker M."/>
            <person name="Bristow J."/>
            <person name="Markowitz V."/>
            <person name="Eisen J.A."/>
            <person name="Hugenholtz P."/>
            <person name="Kyrpides N.C."/>
            <person name="Klenk H.P."/>
        </authorList>
    </citation>
    <scope>NUCLEOTIDE SEQUENCE [LARGE SCALE GENOMIC DNA]</scope>
    <source>
        <strain evidence="11">DSM 14365 / CIP 107738 / JCM 11303 / AJ 13395 / SMP-2</strain>
    </source>
</reference>
<dbReference type="EMBL" id="CP001804">
    <property type="protein sequence ID" value="ACY12888.1"/>
    <property type="molecule type" value="Genomic_DNA"/>
</dbReference>
<dbReference type="SUPFAM" id="SSF52172">
    <property type="entry name" value="CheY-like"/>
    <property type="match status" value="1"/>
</dbReference>
<dbReference type="Pfam" id="PF25601">
    <property type="entry name" value="AAA_lid_14"/>
    <property type="match status" value="1"/>
</dbReference>
<dbReference type="InterPro" id="IPR003593">
    <property type="entry name" value="AAA+_ATPase"/>
</dbReference>
<dbReference type="PROSITE" id="PS50110">
    <property type="entry name" value="RESPONSE_REGULATORY"/>
    <property type="match status" value="1"/>
</dbReference>
<dbReference type="PRINTS" id="PR01590">
    <property type="entry name" value="HTHFIS"/>
</dbReference>
<evidence type="ECO:0000256" key="3">
    <source>
        <dbReference type="ARBA" id="ARBA00023015"/>
    </source>
</evidence>